<dbReference type="InterPro" id="IPR036388">
    <property type="entry name" value="WH-like_DNA-bd_sf"/>
</dbReference>
<dbReference type="Gene3D" id="3.40.50.300">
    <property type="entry name" value="P-loop containing nucleotide triphosphate hydrolases"/>
    <property type="match status" value="1"/>
</dbReference>
<dbReference type="Gene3D" id="1.10.8.430">
    <property type="entry name" value="Helical domain of apoptotic protease-activating factors"/>
    <property type="match status" value="1"/>
</dbReference>
<dbReference type="GO" id="GO:0043531">
    <property type="term" value="F:ADP binding"/>
    <property type="evidence" value="ECO:0007669"/>
    <property type="project" value="InterPro"/>
</dbReference>
<dbReference type="Pfam" id="PF23559">
    <property type="entry name" value="WHD_DRP"/>
    <property type="match status" value="1"/>
</dbReference>
<dbReference type="Gene3D" id="1.20.5.4130">
    <property type="match status" value="1"/>
</dbReference>
<evidence type="ECO:0000256" key="7">
    <source>
        <dbReference type="SAM" id="MobiDB-lite"/>
    </source>
</evidence>
<accession>A0A8T0PCT9</accession>
<feature type="domain" description="NB-ARC" evidence="8">
    <location>
        <begin position="174"/>
        <end position="341"/>
    </location>
</feature>
<evidence type="ECO:0000256" key="1">
    <source>
        <dbReference type="ARBA" id="ARBA00008894"/>
    </source>
</evidence>
<evidence type="ECO:0000256" key="3">
    <source>
        <dbReference type="ARBA" id="ARBA00022737"/>
    </source>
</evidence>
<dbReference type="PANTHER" id="PTHR23155">
    <property type="entry name" value="DISEASE RESISTANCE PROTEIN RP"/>
    <property type="match status" value="1"/>
</dbReference>
<dbReference type="EMBL" id="CM029052">
    <property type="protein sequence ID" value="KAG2557056.1"/>
    <property type="molecule type" value="Genomic_DNA"/>
</dbReference>
<gene>
    <name evidence="12" type="ORF">PVAP13_8NG185110</name>
</gene>
<dbReference type="PANTHER" id="PTHR23155:SF1233">
    <property type="entry name" value="DISEASE RESISTANCE PROTEIN RGA4"/>
    <property type="match status" value="1"/>
</dbReference>
<evidence type="ECO:0000313" key="13">
    <source>
        <dbReference type="Proteomes" id="UP000823388"/>
    </source>
</evidence>
<sequence>MEAALLSGFIKTILPKLFSLVQEKYKLHKVLKGDIKFLEKELRMIAVTIDDQILLGREDHGALLSLSMEELRELAHQIEDCIDRFLYHVTREQQASLFRRTITSPKTLRSRQRLAAEVQLLRKIPEEAHQREKRYRVFAGLSSSRQAESSYCSSGSDPHTPKADLVGIDGPRDELVQQLTEEPEDLAKQLKVISIVGIHGSGKTVLAREVYESDVGRQFSLRAWISATGRGPREVLMEILRKFGRPVVDNSSVDQLTVDVREHLDKKRYFIVIDDMQTDQWSSIEAAFPEDNVVSSRVMVTTTIQSVANACSSSNGYVHRTKRLGDKDSEQLFVRKACPKKYLGYMQPESKEVLKKCDGQPLALVSMGQFLRKKGWPTGPNCEDVCRNLSHHLEQDETLERMRRVLLHSFSSLPGHGPKACLLYFGMFPCDHPIRRKRLMRRWLAEGFVETQPSSTENFNTLIDRNIIEPIGMCNNDQVKTCKTYGMMREFILLMSTSQDFITLFAGNKVEHKYVRRLSLHHNIATSGSCSSLDINLSLVRSLIVFGEAGKAILSFQKYQLLRVLDLEQCTDLEDEHLKDICNLLLLKYLSFGETVASIPKDIEKLKLLETLDLRRTKVKILPIEVLLLPCLLHLFGEFQLSDKVKITSEVQKFFLTEQSSLETLAGFVTDGCQGFPKIISHMKNLRKLKIWIERSEKNTNFTDLVNAIQKFIHDDKEESNDPRSLSLHFDACTENILSSLKAPSYLRSLKLKGKLLELPQFVISMRGLRELCLSSTKLTAGLLAALSVLKDLQHLKLIADELEDFIIEDKAFPGLLHLCFVLEGATLPTIEEGALPYLISLKLICKDLDGLAGMKINHLKCLKEVILDHRVTSETRETWEKAAKEHPNRPKLLLFNPVDESESVPGDSSLASTTAEREAMETFPTPDGALQEDNIQILVKQISSAAPEKLNNSEPISKDELNSSFNNMGFSEGKLGLTELSIVQNGKVLLTQLQFTLGEQKHDMDSFLLKPASPSTQNNWRYFVAAIQYALLYL</sequence>
<dbReference type="Gene3D" id="1.10.10.10">
    <property type="entry name" value="Winged helix-like DNA-binding domain superfamily/Winged helix DNA-binding domain"/>
    <property type="match status" value="1"/>
</dbReference>
<dbReference type="InterPro" id="IPR058922">
    <property type="entry name" value="WHD_DRP"/>
</dbReference>
<feature type="domain" description="Disease resistance R13L4/SHOC-2-like LRR" evidence="11">
    <location>
        <begin position="540"/>
        <end position="893"/>
    </location>
</feature>
<evidence type="ECO:0000256" key="4">
    <source>
        <dbReference type="ARBA" id="ARBA00022741"/>
    </source>
</evidence>
<name>A0A8T0PCT9_PANVG</name>
<keyword evidence="3" id="KW-0677">Repeat</keyword>
<evidence type="ECO:0000259" key="10">
    <source>
        <dbReference type="Pfam" id="PF23559"/>
    </source>
</evidence>
<dbReference type="InterPro" id="IPR042197">
    <property type="entry name" value="Apaf_helical"/>
</dbReference>
<reference evidence="12" key="1">
    <citation type="submission" date="2020-05" db="EMBL/GenBank/DDBJ databases">
        <title>WGS assembly of Panicum virgatum.</title>
        <authorList>
            <person name="Lovell J.T."/>
            <person name="Jenkins J."/>
            <person name="Shu S."/>
            <person name="Juenger T.E."/>
            <person name="Schmutz J."/>
        </authorList>
    </citation>
    <scope>NUCLEOTIDE SEQUENCE</scope>
    <source>
        <strain evidence="12">AP13</strain>
    </source>
</reference>
<keyword evidence="2" id="KW-0433">Leucine-rich repeat</keyword>
<evidence type="ECO:0000259" key="11">
    <source>
        <dbReference type="Pfam" id="PF23598"/>
    </source>
</evidence>
<dbReference type="SUPFAM" id="SSF52540">
    <property type="entry name" value="P-loop containing nucleoside triphosphate hydrolases"/>
    <property type="match status" value="1"/>
</dbReference>
<dbReference type="InterPro" id="IPR038005">
    <property type="entry name" value="RX-like_CC"/>
</dbReference>
<evidence type="ECO:0000256" key="5">
    <source>
        <dbReference type="ARBA" id="ARBA00022821"/>
    </source>
</evidence>
<dbReference type="InterPro" id="IPR032675">
    <property type="entry name" value="LRR_dom_sf"/>
</dbReference>
<feature type="region of interest" description="Disordered" evidence="7">
    <location>
        <begin position="901"/>
        <end position="920"/>
    </location>
</feature>
<feature type="domain" description="Disease resistance protein winged helix" evidence="10">
    <location>
        <begin position="427"/>
        <end position="492"/>
    </location>
</feature>
<dbReference type="PRINTS" id="PR00364">
    <property type="entry name" value="DISEASERSIST"/>
</dbReference>
<dbReference type="CDD" id="cd14798">
    <property type="entry name" value="RX-CC_like"/>
    <property type="match status" value="1"/>
</dbReference>
<protein>
    <recommendedName>
        <fullName evidence="14">NB-ARC domain-containing protein</fullName>
    </recommendedName>
</protein>
<comment type="similarity">
    <text evidence="1">Belongs to the disease resistance NB-LRR family.</text>
</comment>
<dbReference type="InterPro" id="IPR027417">
    <property type="entry name" value="P-loop_NTPase"/>
</dbReference>
<keyword evidence="13" id="KW-1185">Reference proteome</keyword>
<keyword evidence="5" id="KW-0611">Plant defense</keyword>
<evidence type="ECO:0000259" key="8">
    <source>
        <dbReference type="Pfam" id="PF00931"/>
    </source>
</evidence>
<keyword evidence="4" id="KW-0547">Nucleotide-binding</keyword>
<dbReference type="InterPro" id="IPR041118">
    <property type="entry name" value="Rx_N"/>
</dbReference>
<keyword evidence="6" id="KW-0175">Coiled coil</keyword>
<dbReference type="AlphaFoldDB" id="A0A8T0PCT9"/>
<comment type="caution">
    <text evidence="12">The sequence shown here is derived from an EMBL/GenBank/DDBJ whole genome shotgun (WGS) entry which is preliminary data.</text>
</comment>
<dbReference type="GO" id="GO:0098542">
    <property type="term" value="P:defense response to other organism"/>
    <property type="evidence" value="ECO:0007669"/>
    <property type="project" value="TreeGrafter"/>
</dbReference>
<dbReference type="Gene3D" id="3.80.10.10">
    <property type="entry name" value="Ribonuclease Inhibitor"/>
    <property type="match status" value="1"/>
</dbReference>
<evidence type="ECO:0000256" key="6">
    <source>
        <dbReference type="ARBA" id="ARBA00023054"/>
    </source>
</evidence>
<dbReference type="Pfam" id="PF23598">
    <property type="entry name" value="LRR_14"/>
    <property type="match status" value="1"/>
</dbReference>
<dbReference type="Pfam" id="PF00931">
    <property type="entry name" value="NB-ARC"/>
    <property type="match status" value="1"/>
</dbReference>
<dbReference type="InterPro" id="IPR055414">
    <property type="entry name" value="LRR_R13L4/SHOC2-like"/>
</dbReference>
<dbReference type="Proteomes" id="UP000823388">
    <property type="component" value="Chromosome 8N"/>
</dbReference>
<dbReference type="SUPFAM" id="SSF52058">
    <property type="entry name" value="L domain-like"/>
    <property type="match status" value="1"/>
</dbReference>
<evidence type="ECO:0008006" key="14">
    <source>
        <dbReference type="Google" id="ProtNLM"/>
    </source>
</evidence>
<evidence type="ECO:0000256" key="2">
    <source>
        <dbReference type="ARBA" id="ARBA00022614"/>
    </source>
</evidence>
<dbReference type="InterPro" id="IPR002182">
    <property type="entry name" value="NB-ARC"/>
</dbReference>
<organism evidence="12 13">
    <name type="scientific">Panicum virgatum</name>
    <name type="common">Blackwell switchgrass</name>
    <dbReference type="NCBI Taxonomy" id="38727"/>
    <lineage>
        <taxon>Eukaryota</taxon>
        <taxon>Viridiplantae</taxon>
        <taxon>Streptophyta</taxon>
        <taxon>Embryophyta</taxon>
        <taxon>Tracheophyta</taxon>
        <taxon>Spermatophyta</taxon>
        <taxon>Magnoliopsida</taxon>
        <taxon>Liliopsida</taxon>
        <taxon>Poales</taxon>
        <taxon>Poaceae</taxon>
        <taxon>PACMAD clade</taxon>
        <taxon>Panicoideae</taxon>
        <taxon>Panicodae</taxon>
        <taxon>Paniceae</taxon>
        <taxon>Panicinae</taxon>
        <taxon>Panicum</taxon>
        <taxon>Panicum sect. Hiantes</taxon>
    </lineage>
</organism>
<proteinExistence type="inferred from homology"/>
<evidence type="ECO:0000259" key="9">
    <source>
        <dbReference type="Pfam" id="PF18052"/>
    </source>
</evidence>
<evidence type="ECO:0000313" key="12">
    <source>
        <dbReference type="EMBL" id="KAG2557056.1"/>
    </source>
</evidence>
<feature type="domain" description="Disease resistance N-terminal" evidence="9">
    <location>
        <begin position="9"/>
        <end position="96"/>
    </location>
</feature>
<dbReference type="InterPro" id="IPR044974">
    <property type="entry name" value="Disease_R_plants"/>
</dbReference>
<dbReference type="Pfam" id="PF18052">
    <property type="entry name" value="Rx_N"/>
    <property type="match status" value="1"/>
</dbReference>